<proteinExistence type="predicted"/>
<protein>
    <submittedName>
        <fullName evidence="2">Uncharacterized protein</fullName>
    </submittedName>
</protein>
<evidence type="ECO:0000313" key="2">
    <source>
        <dbReference type="EMBL" id="ARF11893.1"/>
    </source>
</evidence>
<feature type="transmembrane region" description="Helical" evidence="1">
    <location>
        <begin position="6"/>
        <end position="22"/>
    </location>
</feature>
<organism evidence="2">
    <name type="scientific">Klosneuvirus KNV1</name>
    <dbReference type="NCBI Taxonomy" id="1977640"/>
    <lineage>
        <taxon>Viruses</taxon>
        <taxon>Varidnaviria</taxon>
        <taxon>Bamfordvirae</taxon>
        <taxon>Nucleocytoviricota</taxon>
        <taxon>Megaviricetes</taxon>
        <taxon>Imitervirales</taxon>
        <taxon>Mimiviridae</taxon>
        <taxon>Klosneuvirinae</taxon>
        <taxon>Klosneuvirus</taxon>
    </lineage>
</organism>
<dbReference type="EMBL" id="KY684110">
    <property type="protein sequence ID" value="ARF11893.1"/>
    <property type="molecule type" value="Genomic_DNA"/>
</dbReference>
<name>A0A1V0SJK2_9VIRU</name>
<keyword evidence="1" id="KW-0472">Membrane</keyword>
<gene>
    <name evidence="2" type="ORF">Klosneuvirus_3_28</name>
</gene>
<reference evidence="2" key="1">
    <citation type="journal article" date="2017" name="Science">
        <title>Giant viruses with an expanded complement of translation system components.</title>
        <authorList>
            <person name="Schulz F."/>
            <person name="Yutin N."/>
            <person name="Ivanova N.N."/>
            <person name="Ortega D.R."/>
            <person name="Lee T.K."/>
            <person name="Vierheilig J."/>
            <person name="Daims H."/>
            <person name="Horn M."/>
            <person name="Wagner M."/>
            <person name="Jensen G.J."/>
            <person name="Kyrpides N.C."/>
            <person name="Koonin E.V."/>
            <person name="Woyke T."/>
        </authorList>
    </citation>
    <scope>NUCLEOTIDE SEQUENCE</scope>
    <source>
        <strain evidence="2">KNV1</strain>
    </source>
</reference>
<keyword evidence="1" id="KW-0812">Transmembrane</keyword>
<sequence length="76" mass="8695">MNQNIGIILLVVVILAIIFYSRKESFGGSTGGALMQLVAKDPQDSYLIGGPRPYAPWSYNYYYYPFFSYYPYGFDL</sequence>
<evidence type="ECO:0000256" key="1">
    <source>
        <dbReference type="SAM" id="Phobius"/>
    </source>
</evidence>
<keyword evidence="1" id="KW-1133">Transmembrane helix</keyword>
<accession>A0A1V0SJK2</accession>